<dbReference type="EMBL" id="BAAAHE010000016">
    <property type="protein sequence ID" value="GAA0618950.1"/>
    <property type="molecule type" value="Genomic_DNA"/>
</dbReference>
<sequence>MRIRYAIPVVVSLTLAIVSAGAIGAGSFYSVAEDAKPQVLDYSYGSNPAQNLDLYLPASAAAAKPGQALTPTIVFVHGGSWTSGDKEDMQEAAQAAVDLGYVAISLNYRLAPQHRWPAQRRDVVAALRWIHSHAPDLHVDRSRIVVIGSSAGGEVAAAALTQGAGRKLARGLVTLSAPVDFALVTKNTMLTRLSADLAQALTEDLINCAPEACEAMAENRAIFHKIDAKDPPMLIFAGNREWVDPQGAIRLHQVNLAAGVPSRLIVFDSRQHGMGLFDDAWPIAAAWIAERMAAPS</sequence>
<dbReference type="PANTHER" id="PTHR48081:SF33">
    <property type="entry name" value="KYNURENINE FORMAMIDASE"/>
    <property type="match status" value="1"/>
</dbReference>
<organism evidence="3 4">
    <name type="scientific">Sporichthya brevicatena</name>
    <dbReference type="NCBI Taxonomy" id="171442"/>
    <lineage>
        <taxon>Bacteria</taxon>
        <taxon>Bacillati</taxon>
        <taxon>Actinomycetota</taxon>
        <taxon>Actinomycetes</taxon>
        <taxon>Sporichthyales</taxon>
        <taxon>Sporichthyaceae</taxon>
        <taxon>Sporichthya</taxon>
    </lineage>
</organism>
<dbReference type="Gene3D" id="3.40.50.1820">
    <property type="entry name" value="alpha/beta hydrolase"/>
    <property type="match status" value="1"/>
</dbReference>
<dbReference type="PANTHER" id="PTHR48081">
    <property type="entry name" value="AB HYDROLASE SUPERFAMILY PROTEIN C4A8.06C"/>
    <property type="match status" value="1"/>
</dbReference>
<evidence type="ECO:0000256" key="1">
    <source>
        <dbReference type="ARBA" id="ARBA00022801"/>
    </source>
</evidence>
<dbReference type="RefSeq" id="WP_344604532.1">
    <property type="nucleotide sequence ID" value="NZ_BAAAHE010000016.1"/>
</dbReference>
<dbReference type="InterPro" id="IPR049492">
    <property type="entry name" value="BD-FAE-like_dom"/>
</dbReference>
<dbReference type="Pfam" id="PF20434">
    <property type="entry name" value="BD-FAE"/>
    <property type="match status" value="1"/>
</dbReference>
<keyword evidence="1" id="KW-0378">Hydrolase</keyword>
<protein>
    <recommendedName>
        <fullName evidence="2">BD-FAE-like domain-containing protein</fullName>
    </recommendedName>
</protein>
<evidence type="ECO:0000313" key="3">
    <source>
        <dbReference type="EMBL" id="GAA0618950.1"/>
    </source>
</evidence>
<dbReference type="InterPro" id="IPR050300">
    <property type="entry name" value="GDXG_lipolytic_enzyme"/>
</dbReference>
<name>A0ABN1GTS0_9ACTN</name>
<accession>A0ABN1GTS0</accession>
<feature type="domain" description="BD-FAE-like" evidence="2">
    <location>
        <begin position="52"/>
        <end position="241"/>
    </location>
</feature>
<keyword evidence="4" id="KW-1185">Reference proteome</keyword>
<evidence type="ECO:0000259" key="2">
    <source>
        <dbReference type="Pfam" id="PF20434"/>
    </source>
</evidence>
<dbReference type="InterPro" id="IPR029058">
    <property type="entry name" value="AB_hydrolase_fold"/>
</dbReference>
<gene>
    <name evidence="3" type="ORF">GCM10009547_21660</name>
</gene>
<reference evidence="3 4" key="1">
    <citation type="journal article" date="2019" name="Int. J. Syst. Evol. Microbiol.">
        <title>The Global Catalogue of Microorganisms (GCM) 10K type strain sequencing project: providing services to taxonomists for standard genome sequencing and annotation.</title>
        <authorList>
            <consortium name="The Broad Institute Genomics Platform"/>
            <consortium name="The Broad Institute Genome Sequencing Center for Infectious Disease"/>
            <person name="Wu L."/>
            <person name="Ma J."/>
        </authorList>
    </citation>
    <scope>NUCLEOTIDE SEQUENCE [LARGE SCALE GENOMIC DNA]</scope>
    <source>
        <strain evidence="3 4">JCM 10671</strain>
    </source>
</reference>
<evidence type="ECO:0000313" key="4">
    <source>
        <dbReference type="Proteomes" id="UP001500957"/>
    </source>
</evidence>
<comment type="caution">
    <text evidence="3">The sequence shown here is derived from an EMBL/GenBank/DDBJ whole genome shotgun (WGS) entry which is preliminary data.</text>
</comment>
<proteinExistence type="predicted"/>
<dbReference type="Proteomes" id="UP001500957">
    <property type="component" value="Unassembled WGS sequence"/>
</dbReference>
<dbReference type="SUPFAM" id="SSF53474">
    <property type="entry name" value="alpha/beta-Hydrolases"/>
    <property type="match status" value="1"/>
</dbReference>